<evidence type="ECO:0000313" key="3">
    <source>
        <dbReference type="EMBL" id="KMZ94661.1"/>
    </source>
</evidence>
<dbReference type="AlphaFoldDB" id="A0A0J9TI09"/>
<accession>A0A0J9TI09</accession>
<feature type="region of interest" description="Disordered" evidence="2">
    <location>
        <begin position="327"/>
        <end position="348"/>
    </location>
</feature>
<feature type="coiled-coil region" evidence="1">
    <location>
        <begin position="228"/>
        <end position="268"/>
    </location>
</feature>
<protein>
    <submittedName>
        <fullName evidence="3">Uncharacterized protein</fullName>
    </submittedName>
</protein>
<organism evidence="3 4">
    <name type="scientific">Plasmodium vivax Mauritania I</name>
    <dbReference type="NCBI Taxonomy" id="1035515"/>
    <lineage>
        <taxon>Eukaryota</taxon>
        <taxon>Sar</taxon>
        <taxon>Alveolata</taxon>
        <taxon>Apicomplexa</taxon>
        <taxon>Aconoidasida</taxon>
        <taxon>Haemosporida</taxon>
        <taxon>Plasmodiidae</taxon>
        <taxon>Plasmodium</taxon>
        <taxon>Plasmodium (Plasmodium)</taxon>
    </lineage>
</organism>
<proteinExistence type="predicted"/>
<dbReference type="OrthoDB" id="10381398at2759"/>
<name>A0A0J9TI09_PLAVI</name>
<dbReference type="Proteomes" id="UP000053776">
    <property type="component" value="Unassembled WGS sequence"/>
</dbReference>
<reference evidence="3 4" key="1">
    <citation type="submission" date="2011-08" db="EMBL/GenBank/DDBJ databases">
        <title>The Genome Sequence of Plasmodium vivax Mauritania I.</title>
        <authorList>
            <consortium name="The Broad Institute Genome Sequencing Platform"/>
            <consortium name="The Broad Institute Genome Sequencing Center for Infectious Disease"/>
            <person name="Neafsey D."/>
            <person name="Carlton J."/>
            <person name="Barnwell J."/>
            <person name="Collins W."/>
            <person name="Escalante A."/>
            <person name="Mullikin J."/>
            <person name="Saul A."/>
            <person name="Guigo R."/>
            <person name="Camara F."/>
            <person name="Young S.K."/>
            <person name="Zeng Q."/>
            <person name="Gargeya S."/>
            <person name="Fitzgerald M."/>
            <person name="Haas B."/>
            <person name="Abouelleil A."/>
            <person name="Alvarado L."/>
            <person name="Arachchi H.M."/>
            <person name="Berlin A."/>
            <person name="Brown A."/>
            <person name="Chapman S.B."/>
            <person name="Chen Z."/>
            <person name="Dunbar C."/>
            <person name="Freedman E."/>
            <person name="Gearin G."/>
            <person name="Gellesch M."/>
            <person name="Goldberg J."/>
            <person name="Griggs A."/>
            <person name="Gujja S."/>
            <person name="Heiman D."/>
            <person name="Howarth C."/>
            <person name="Larson L."/>
            <person name="Lui A."/>
            <person name="MacDonald P.J.P."/>
            <person name="Montmayeur A."/>
            <person name="Murphy C."/>
            <person name="Neiman D."/>
            <person name="Pearson M."/>
            <person name="Priest M."/>
            <person name="Roberts A."/>
            <person name="Saif S."/>
            <person name="Shea T."/>
            <person name="Shenoy N."/>
            <person name="Sisk P."/>
            <person name="Stolte C."/>
            <person name="Sykes S."/>
            <person name="Wortman J."/>
            <person name="Nusbaum C."/>
            <person name="Birren B."/>
        </authorList>
    </citation>
    <scope>NUCLEOTIDE SEQUENCE [LARGE SCALE GENOMIC DNA]</scope>
    <source>
        <strain evidence="3 4">Mauritania I</strain>
    </source>
</reference>
<dbReference type="EMBL" id="KQ235014">
    <property type="protein sequence ID" value="KMZ94661.1"/>
    <property type="molecule type" value="Genomic_DNA"/>
</dbReference>
<evidence type="ECO:0000256" key="2">
    <source>
        <dbReference type="SAM" id="MobiDB-lite"/>
    </source>
</evidence>
<evidence type="ECO:0000313" key="4">
    <source>
        <dbReference type="Proteomes" id="UP000053776"/>
    </source>
</evidence>
<evidence type="ECO:0000256" key="1">
    <source>
        <dbReference type="SAM" id="Coils"/>
    </source>
</evidence>
<keyword evidence="1" id="KW-0175">Coiled coil</keyword>
<gene>
    <name evidence="3" type="ORF">PVMG_02550</name>
</gene>
<sequence>MAYPCQKAFEYPSYECYKNIKRQFVERQLDIITDIKQFEEEHARDIGQELSGLSNVFTKFKKYISNTHVFISGEYDGQGTCNYISYLLCDQIRDKNDGCDKSKFDIFKEFVDRYNGRKKNSICKDVFKYIEDKEFKKMETIYKLYELYDKHKSPRLNEDNPCESFGNIIANYIIAIKKYDNEDGNDSNLIKKLLDLKDLALKSNIPSYKTCPHRITEFIKPELYLKRLEEIETKRRQDEELQKQQQELQKQKEQEELLERQKLQEREKLHTDESLRKGEDLSLELIAQQNETEPSLGVVSPRGAEYVVGKPFSRPFSFLPERLRSQTELEQTEGGYPELKDKSMDTSPTSGITGTITDTISGFIKEVDPAPVLGVSGIQSFKIINISLYYSKKKLSSSYNYVLNSLNFLLNFSILHLDPSLEEEEDECIKFLVVSEDFHQISQIFRNMVVAMLDIVQWI</sequence>